<reference evidence="1 2" key="1">
    <citation type="submission" date="2020-06" db="EMBL/GenBank/DDBJ databases">
        <title>Transcriptomic and genomic resources for Thalictrum thalictroides and T. hernandezii: Facilitating candidate gene discovery in an emerging model plant lineage.</title>
        <authorList>
            <person name="Arias T."/>
            <person name="Riano-Pachon D.M."/>
            <person name="Di Stilio V.S."/>
        </authorList>
    </citation>
    <scope>NUCLEOTIDE SEQUENCE [LARGE SCALE GENOMIC DNA]</scope>
    <source>
        <strain evidence="2">cv. WT478/WT964</strain>
        <tissue evidence="1">Leaves</tissue>
    </source>
</reference>
<organism evidence="1 2">
    <name type="scientific">Thalictrum thalictroides</name>
    <name type="common">Rue-anemone</name>
    <name type="synonym">Anemone thalictroides</name>
    <dbReference type="NCBI Taxonomy" id="46969"/>
    <lineage>
        <taxon>Eukaryota</taxon>
        <taxon>Viridiplantae</taxon>
        <taxon>Streptophyta</taxon>
        <taxon>Embryophyta</taxon>
        <taxon>Tracheophyta</taxon>
        <taxon>Spermatophyta</taxon>
        <taxon>Magnoliopsida</taxon>
        <taxon>Ranunculales</taxon>
        <taxon>Ranunculaceae</taxon>
        <taxon>Thalictroideae</taxon>
        <taxon>Thalictrum</taxon>
    </lineage>
</organism>
<proteinExistence type="predicted"/>
<name>A0A7J6VA29_THATH</name>
<dbReference type="EMBL" id="JABWDY010035681">
    <property type="protein sequence ID" value="KAF5181823.1"/>
    <property type="molecule type" value="Genomic_DNA"/>
</dbReference>
<gene>
    <name evidence="1" type="ORF">FRX31_028589</name>
</gene>
<evidence type="ECO:0000313" key="1">
    <source>
        <dbReference type="EMBL" id="KAF5181823.1"/>
    </source>
</evidence>
<protein>
    <submittedName>
        <fullName evidence="1">Uncharacterized protein</fullName>
    </submittedName>
</protein>
<sequence>MQIFFLIKKLVHWPSFIAQDLLLVNNIYSIVMRVKGKKRWEVPVVVSMHNVATIRLSSHPYVEALNKAQSIEAKLGNRQRWPRPQRAA</sequence>
<keyword evidence="2" id="KW-1185">Reference proteome</keyword>
<evidence type="ECO:0000313" key="2">
    <source>
        <dbReference type="Proteomes" id="UP000554482"/>
    </source>
</evidence>
<dbReference type="AlphaFoldDB" id="A0A7J6VA29"/>
<accession>A0A7J6VA29</accession>
<dbReference type="Proteomes" id="UP000554482">
    <property type="component" value="Unassembled WGS sequence"/>
</dbReference>
<comment type="caution">
    <text evidence="1">The sequence shown here is derived from an EMBL/GenBank/DDBJ whole genome shotgun (WGS) entry which is preliminary data.</text>
</comment>